<protein>
    <submittedName>
        <fullName evidence="2">Uncharacterized protein</fullName>
    </submittedName>
</protein>
<dbReference type="EMBL" id="MH029524">
    <property type="protein sequence ID" value="AVQ10227.1"/>
    <property type="molecule type" value="Genomic_DNA"/>
</dbReference>
<name>A0A2R3UAD8_9VIRU</name>
<sequence>MRPVSRHGVNKHYSAKKFRGHSSRTKSMNMRGAPMRGGIRL</sequence>
<evidence type="ECO:0000256" key="1">
    <source>
        <dbReference type="SAM" id="MobiDB-lite"/>
    </source>
</evidence>
<evidence type="ECO:0000313" key="2">
    <source>
        <dbReference type="EMBL" id="AVQ10227.1"/>
    </source>
</evidence>
<feature type="compositionally biased region" description="Basic residues" evidence="1">
    <location>
        <begin position="1"/>
        <end position="24"/>
    </location>
</feature>
<proteinExistence type="predicted"/>
<accession>A0A2R3UAD8</accession>
<reference evidence="2" key="1">
    <citation type="submission" date="2018-03" db="EMBL/GenBank/DDBJ databases">
        <title>Twenty-four Novel Viral Genomes identified from the Dushanzi Mud Volcanic Sediment in Xinjiang, China.</title>
        <authorList>
            <person name="Han L."/>
        </authorList>
    </citation>
    <scope>NUCLEOTIDE SEQUENCE</scope>
</reference>
<organism evidence="2">
    <name type="scientific">Gokushovirinae environmental samples</name>
    <dbReference type="NCBI Taxonomy" id="1478972"/>
    <lineage>
        <taxon>Viruses</taxon>
        <taxon>Monodnaviria</taxon>
        <taxon>Sangervirae</taxon>
        <taxon>Phixviricota</taxon>
        <taxon>Malgrandaviricetes</taxon>
        <taxon>Petitvirales</taxon>
        <taxon>Microviridae</taxon>
        <taxon>environmental samples</taxon>
    </lineage>
</organism>
<feature type="region of interest" description="Disordered" evidence="1">
    <location>
        <begin position="1"/>
        <end position="41"/>
    </location>
</feature>